<feature type="transmembrane region" description="Helical" evidence="1">
    <location>
        <begin position="203"/>
        <end position="219"/>
    </location>
</feature>
<dbReference type="RefSeq" id="WP_057794003.1">
    <property type="nucleotide sequence ID" value="NZ_LAXJ01000012.1"/>
</dbReference>
<organism evidence="2 3">
    <name type="scientific">Roseovarius atlanticus</name>
    <dbReference type="NCBI Taxonomy" id="1641875"/>
    <lineage>
        <taxon>Bacteria</taxon>
        <taxon>Pseudomonadati</taxon>
        <taxon>Pseudomonadota</taxon>
        <taxon>Alphaproteobacteria</taxon>
        <taxon>Rhodobacterales</taxon>
        <taxon>Roseobacteraceae</taxon>
        <taxon>Roseovarius</taxon>
    </lineage>
</organism>
<keyword evidence="1" id="KW-0812">Transmembrane</keyword>
<feature type="transmembrane region" description="Helical" evidence="1">
    <location>
        <begin position="116"/>
        <end position="140"/>
    </location>
</feature>
<proteinExistence type="predicted"/>
<gene>
    <name evidence="2" type="ORF">XM53_13060</name>
</gene>
<evidence type="ECO:0000313" key="2">
    <source>
        <dbReference type="EMBL" id="KRS12164.1"/>
    </source>
</evidence>
<feature type="transmembrane region" description="Helical" evidence="1">
    <location>
        <begin position="161"/>
        <end position="183"/>
    </location>
</feature>
<accession>A0A0T5NTD4</accession>
<reference evidence="2 3" key="1">
    <citation type="submission" date="2015-04" db="EMBL/GenBank/DDBJ databases">
        <title>The draft genome sequence of Roseovarius sp.R12b.</title>
        <authorList>
            <person name="Li G."/>
            <person name="Lai Q."/>
            <person name="Shao Z."/>
            <person name="Yan P."/>
        </authorList>
    </citation>
    <scope>NUCLEOTIDE SEQUENCE [LARGE SCALE GENOMIC DNA]</scope>
    <source>
        <strain evidence="2 3">R12B</strain>
    </source>
</reference>
<dbReference type="InterPro" id="IPR021737">
    <property type="entry name" value="Phage_phiKZ_Orf197"/>
</dbReference>
<keyword evidence="1" id="KW-1133">Transmembrane helix</keyword>
<protein>
    <recommendedName>
        <fullName evidence="4">DUF3307 domain-containing protein</fullName>
    </recommendedName>
</protein>
<dbReference type="STRING" id="1641875.XM53_13060"/>
<evidence type="ECO:0000313" key="3">
    <source>
        <dbReference type="Proteomes" id="UP000051295"/>
    </source>
</evidence>
<dbReference type="EMBL" id="LAXJ01000012">
    <property type="protein sequence ID" value="KRS12164.1"/>
    <property type="molecule type" value="Genomic_DNA"/>
</dbReference>
<dbReference type="Pfam" id="PF11750">
    <property type="entry name" value="DUF3307"/>
    <property type="match status" value="1"/>
</dbReference>
<dbReference type="Proteomes" id="UP000051295">
    <property type="component" value="Unassembled WGS sequence"/>
</dbReference>
<dbReference type="AlphaFoldDB" id="A0A0T5NTD4"/>
<name>A0A0T5NTD4_9RHOB</name>
<sequence>MIETLTALLFAHVLADFVLQTDWIHRHKRHFGVMLLHGALVLVASMAALGHVQALPVLALAALHLAIDCAKTYGKFKGLTAFLTDQALHLLVIVAVAFYAPTLWATGAWADMPTLLPLMALLSGLIATLVAGQYAIGLLMRSHGVLIQQRGLRNGGRQIGLIERGLIFFFVMANQPIGVGFLITAKSILRFGTAARDQKTAEYVIIGTLASFAWAFLVSEATRAWMELLPPLEIAGWLA</sequence>
<evidence type="ECO:0000256" key="1">
    <source>
        <dbReference type="SAM" id="Phobius"/>
    </source>
</evidence>
<keyword evidence="3" id="KW-1185">Reference proteome</keyword>
<keyword evidence="1" id="KW-0472">Membrane</keyword>
<dbReference type="PATRIC" id="fig|1641875.4.peg.403"/>
<comment type="caution">
    <text evidence="2">The sequence shown here is derived from an EMBL/GenBank/DDBJ whole genome shotgun (WGS) entry which is preliminary data.</text>
</comment>
<feature type="transmembrane region" description="Helical" evidence="1">
    <location>
        <begin position="39"/>
        <end position="67"/>
    </location>
</feature>
<evidence type="ECO:0008006" key="4">
    <source>
        <dbReference type="Google" id="ProtNLM"/>
    </source>
</evidence>
<dbReference type="OrthoDB" id="8536716at2"/>
<feature type="transmembrane region" description="Helical" evidence="1">
    <location>
        <begin position="88"/>
        <end position="110"/>
    </location>
</feature>